<dbReference type="EMBL" id="CYPU01000023">
    <property type="protein sequence ID" value="CUH47338.1"/>
    <property type="molecule type" value="Genomic_DNA"/>
</dbReference>
<name>A0A0P1ECE5_9RHOB</name>
<sequence length="344" mass="37960">MNNDRLITGPDARSSMSTLPLVRLISAHPVLEEMDKRGLPSDDVLDSVGLNREALLDSDTFVHAMVMYQFLEAAADASGERDFCARIGENLDLSKWYPTVGVSKTASTIGDLLTAWVVSATKHSSAIQQRLDVHGAMAIISGHRSFKLSLTPAQVDGFHVGFLISILRHAMGPDWKPSEVLVTVSESKALPRIFHGIHAVKGDRQGHKIRFPAQWLARQFDEADFLRRALLEKESQNPAKSIVSSIKQALRPHIGEPGLSGPKMASICGMNYRILMRLLAFEGTNLTQITNDLKCEIAVGALAQEKTSISEIAGQLGYSDSTSFTRAFRKWTGFSPTKYREWKL</sequence>
<feature type="domain" description="HTH araC/xylS-type" evidence="4">
    <location>
        <begin position="244"/>
        <end position="342"/>
    </location>
</feature>
<dbReference type="InterPro" id="IPR020449">
    <property type="entry name" value="Tscrpt_reg_AraC-type_HTH"/>
</dbReference>
<dbReference type="InterPro" id="IPR032687">
    <property type="entry name" value="AraC-type_N"/>
</dbReference>
<dbReference type="PROSITE" id="PS01124">
    <property type="entry name" value="HTH_ARAC_FAMILY_2"/>
    <property type="match status" value="1"/>
</dbReference>
<dbReference type="PRINTS" id="PR00032">
    <property type="entry name" value="HTHARAC"/>
</dbReference>
<dbReference type="GO" id="GO:0005829">
    <property type="term" value="C:cytosol"/>
    <property type="evidence" value="ECO:0007669"/>
    <property type="project" value="TreeGrafter"/>
</dbReference>
<evidence type="ECO:0000259" key="4">
    <source>
        <dbReference type="PROSITE" id="PS01124"/>
    </source>
</evidence>
<dbReference type="RefSeq" id="WP_058277026.1">
    <property type="nucleotide sequence ID" value="NZ_CYPU01000023.1"/>
</dbReference>
<evidence type="ECO:0000256" key="2">
    <source>
        <dbReference type="ARBA" id="ARBA00023125"/>
    </source>
</evidence>
<accession>A0A0P1ECE5</accession>
<dbReference type="PANTHER" id="PTHR47894:SF4">
    <property type="entry name" value="HTH-TYPE TRANSCRIPTIONAL REGULATOR GADX"/>
    <property type="match status" value="1"/>
</dbReference>
<dbReference type="Pfam" id="PF12833">
    <property type="entry name" value="HTH_18"/>
    <property type="match status" value="1"/>
</dbReference>
<reference evidence="5 6" key="1">
    <citation type="submission" date="2015-09" db="EMBL/GenBank/DDBJ databases">
        <authorList>
            <consortium name="Swine Surveillance"/>
        </authorList>
    </citation>
    <scope>NUCLEOTIDE SEQUENCE [LARGE SCALE GENOMIC DNA]</scope>
    <source>
        <strain evidence="5 6">CECT 4292</strain>
    </source>
</reference>
<protein>
    <submittedName>
        <fullName evidence="5">Virulence-regulating protein VirS</fullName>
    </submittedName>
</protein>
<dbReference type="GO" id="GO:0000976">
    <property type="term" value="F:transcription cis-regulatory region binding"/>
    <property type="evidence" value="ECO:0007669"/>
    <property type="project" value="TreeGrafter"/>
</dbReference>
<dbReference type="AlphaFoldDB" id="A0A0P1ECE5"/>
<dbReference type="Gene3D" id="1.10.10.60">
    <property type="entry name" value="Homeodomain-like"/>
    <property type="match status" value="1"/>
</dbReference>
<dbReference type="Proteomes" id="UP000050783">
    <property type="component" value="Unassembled WGS sequence"/>
</dbReference>
<keyword evidence="2" id="KW-0238">DNA-binding</keyword>
<dbReference type="GeneID" id="55492756"/>
<evidence type="ECO:0000256" key="1">
    <source>
        <dbReference type="ARBA" id="ARBA00023015"/>
    </source>
</evidence>
<dbReference type="InterPro" id="IPR018060">
    <property type="entry name" value="HTH_AraC"/>
</dbReference>
<evidence type="ECO:0000313" key="6">
    <source>
        <dbReference type="Proteomes" id="UP000050783"/>
    </source>
</evidence>
<gene>
    <name evidence="5" type="primary">virS_4</name>
    <name evidence="5" type="ORF">RUA4292_01507</name>
</gene>
<dbReference type="PANTHER" id="PTHR47894">
    <property type="entry name" value="HTH-TYPE TRANSCRIPTIONAL REGULATOR GADX"/>
    <property type="match status" value="1"/>
</dbReference>
<dbReference type="SMART" id="SM00342">
    <property type="entry name" value="HTH_ARAC"/>
    <property type="match status" value="1"/>
</dbReference>
<keyword evidence="1" id="KW-0805">Transcription regulation</keyword>
<proteinExistence type="predicted"/>
<dbReference type="GO" id="GO:0003700">
    <property type="term" value="F:DNA-binding transcription factor activity"/>
    <property type="evidence" value="ECO:0007669"/>
    <property type="project" value="InterPro"/>
</dbReference>
<dbReference type="STRING" id="81569.RUM4293_00700"/>
<keyword evidence="3" id="KW-0804">Transcription</keyword>
<organism evidence="5 6">
    <name type="scientific">Ruegeria atlantica</name>
    <dbReference type="NCBI Taxonomy" id="81569"/>
    <lineage>
        <taxon>Bacteria</taxon>
        <taxon>Pseudomonadati</taxon>
        <taxon>Pseudomonadota</taxon>
        <taxon>Alphaproteobacteria</taxon>
        <taxon>Rhodobacterales</taxon>
        <taxon>Roseobacteraceae</taxon>
        <taxon>Ruegeria</taxon>
    </lineage>
</organism>
<dbReference type="Pfam" id="PF12625">
    <property type="entry name" value="Arabinose_bd"/>
    <property type="match status" value="1"/>
</dbReference>
<dbReference type="OrthoDB" id="9814125at2"/>
<evidence type="ECO:0000313" key="5">
    <source>
        <dbReference type="EMBL" id="CUH47338.1"/>
    </source>
</evidence>
<dbReference type="InterPro" id="IPR009057">
    <property type="entry name" value="Homeodomain-like_sf"/>
</dbReference>
<dbReference type="SUPFAM" id="SSF46689">
    <property type="entry name" value="Homeodomain-like"/>
    <property type="match status" value="1"/>
</dbReference>
<evidence type="ECO:0000256" key="3">
    <source>
        <dbReference type="ARBA" id="ARBA00023163"/>
    </source>
</evidence>